<accession>A0A150P4D3</accession>
<gene>
    <name evidence="1" type="ORF">BE08_02285</name>
</gene>
<dbReference type="InterPro" id="IPR052918">
    <property type="entry name" value="Motility_Chemotaxis_Reg"/>
</dbReference>
<proteinExistence type="predicted"/>
<comment type="caution">
    <text evidence="1">The sequence shown here is derived from an EMBL/GenBank/DDBJ whole genome shotgun (WGS) entry which is preliminary data.</text>
</comment>
<sequence length="499" mass="51072">MGLCAAGTQTCGADGTWGACEEQVLPGKEDCNQRGDEDCDGVGCSDVLWARMSSEGAFRTATSVAISPNGDRIALAGLYTGTINFGPDATTVLPEQAEGRGLFLAVFDSEGNYVFGRALPRSGDSIAAVALDAESNVLLATKYTGTVNLGGGNLTASGTTDMLVAKLDANGGHVWSKQFGDSQGETTPFDVAVTPDGDPVITGSFRSTVTFGGPTLENAEGSDGDGFLVRLSGEDGDHVYSVRIGDRTGDSPGDQGAKGVGVDAMGRAVVAGTFENSVDFGAGHTHGSGRMGRSGWVAMFDAKGAPLWSTVFFHGEGSTVDIAGVDLDAMGNSGIVGAFSGAVTFRGTTSGVDVTRRTTGADDDDLFVVRLSSTGTHSWSKQFGDATAQMAGGPLMGVAIDTEGELVFAGGFRGTVDFGGGKLAAGDHDWFIAKFDASGSHRWSHRYGGAAAAQLATSAAIHEQTREIVVAGVSDGAIDLVDPPLMMDNLSVVVARMSP</sequence>
<dbReference type="Proteomes" id="UP000075420">
    <property type="component" value="Unassembled WGS sequence"/>
</dbReference>
<dbReference type="PANTHER" id="PTHR35580">
    <property type="entry name" value="CELL SURFACE GLYCOPROTEIN (S-LAYER PROTEIN)-LIKE PROTEIN"/>
    <property type="match status" value="1"/>
</dbReference>
<protein>
    <submittedName>
        <fullName evidence="1">Uncharacterized protein</fullName>
    </submittedName>
</protein>
<evidence type="ECO:0000313" key="2">
    <source>
        <dbReference type="Proteomes" id="UP000075420"/>
    </source>
</evidence>
<name>A0A150P4D3_SORCE</name>
<dbReference type="AlphaFoldDB" id="A0A150P4D3"/>
<organism evidence="1 2">
    <name type="scientific">Sorangium cellulosum</name>
    <name type="common">Polyangium cellulosum</name>
    <dbReference type="NCBI Taxonomy" id="56"/>
    <lineage>
        <taxon>Bacteria</taxon>
        <taxon>Pseudomonadati</taxon>
        <taxon>Myxococcota</taxon>
        <taxon>Polyangia</taxon>
        <taxon>Polyangiales</taxon>
        <taxon>Polyangiaceae</taxon>
        <taxon>Sorangium</taxon>
    </lineage>
</organism>
<dbReference type="SUPFAM" id="SSF101898">
    <property type="entry name" value="NHL repeat"/>
    <property type="match status" value="1"/>
</dbReference>
<dbReference type="PANTHER" id="PTHR35580:SF1">
    <property type="entry name" value="PHYTASE-LIKE DOMAIN-CONTAINING PROTEIN"/>
    <property type="match status" value="1"/>
</dbReference>
<evidence type="ECO:0000313" key="1">
    <source>
        <dbReference type="EMBL" id="KYF50564.1"/>
    </source>
</evidence>
<reference evidence="1 2" key="1">
    <citation type="submission" date="2014-02" db="EMBL/GenBank/DDBJ databases">
        <title>The small core and large imbalanced accessory genome model reveals a collaborative survival strategy of Sorangium cellulosum strains in nature.</title>
        <authorList>
            <person name="Han K."/>
            <person name="Peng R."/>
            <person name="Blom J."/>
            <person name="Li Y.-Z."/>
        </authorList>
    </citation>
    <scope>NUCLEOTIDE SEQUENCE [LARGE SCALE GENOMIC DNA]</scope>
    <source>
        <strain evidence="1 2">So0157-25</strain>
    </source>
</reference>
<dbReference type="EMBL" id="JELY01003155">
    <property type="protein sequence ID" value="KYF50564.1"/>
    <property type="molecule type" value="Genomic_DNA"/>
</dbReference>